<proteinExistence type="predicted"/>
<reference evidence="1 2" key="1">
    <citation type="submission" date="2018-05" db="EMBL/GenBank/DDBJ databases">
        <title>Genomic Encyclopedia of Type Strains, Phase IV (KMG-IV): sequencing the most valuable type-strain genomes for metagenomic binning, comparative biology and taxonomic classification.</title>
        <authorList>
            <person name="Goeker M."/>
        </authorList>
    </citation>
    <scope>NUCLEOTIDE SEQUENCE [LARGE SCALE GENOMIC DNA]</scope>
    <source>
        <strain evidence="1 2">DSM 24906</strain>
    </source>
</reference>
<dbReference type="Proteomes" id="UP000245921">
    <property type="component" value="Unassembled WGS sequence"/>
</dbReference>
<dbReference type="RefSeq" id="WP_109604275.1">
    <property type="nucleotide sequence ID" value="NZ_JAMHJO010000008.1"/>
</dbReference>
<organism evidence="1 2">
    <name type="scientific">Oceanotoga teriensis</name>
    <dbReference type="NCBI Taxonomy" id="515440"/>
    <lineage>
        <taxon>Bacteria</taxon>
        <taxon>Thermotogati</taxon>
        <taxon>Thermotogota</taxon>
        <taxon>Thermotogae</taxon>
        <taxon>Petrotogales</taxon>
        <taxon>Petrotogaceae</taxon>
        <taxon>Oceanotoga</taxon>
    </lineage>
</organism>
<comment type="caution">
    <text evidence="1">The sequence shown here is derived from an EMBL/GenBank/DDBJ whole genome shotgun (WGS) entry which is preliminary data.</text>
</comment>
<evidence type="ECO:0000313" key="2">
    <source>
        <dbReference type="Proteomes" id="UP000245921"/>
    </source>
</evidence>
<sequence>MKKQEDFFHYILNFYFENGCNCVYYTDIIKEFSDVDINTVKCWIELFYKKGFINYDSDFSGLKIIVVKNKAIYEYAKRFKEGFVYDISVLKSMKDKFDFELSSKFLHEKTGIDVKVINLWIEKNKNDKNLV</sequence>
<evidence type="ECO:0000313" key="1">
    <source>
        <dbReference type="EMBL" id="PWJ95753.1"/>
    </source>
</evidence>
<dbReference type="AlphaFoldDB" id="A0AA45HJ59"/>
<protein>
    <submittedName>
        <fullName evidence="1">Uncharacterized protein</fullName>
    </submittedName>
</protein>
<gene>
    <name evidence="1" type="ORF">C7380_104172</name>
</gene>
<dbReference type="EMBL" id="QGGI01000004">
    <property type="protein sequence ID" value="PWJ95753.1"/>
    <property type="molecule type" value="Genomic_DNA"/>
</dbReference>
<accession>A0AA45HJ59</accession>
<keyword evidence="2" id="KW-1185">Reference proteome</keyword>
<name>A0AA45HJ59_9BACT</name>